<reference evidence="9 10" key="1">
    <citation type="journal article" date="2011" name="Science">
        <title>The Selaginella genome identifies genetic changes associated with the evolution of vascular plants.</title>
        <authorList>
            <person name="Banks J.A."/>
            <person name="Nishiyama T."/>
            <person name="Hasebe M."/>
            <person name="Bowman J.L."/>
            <person name="Gribskov M."/>
            <person name="dePamphilis C."/>
            <person name="Albert V.A."/>
            <person name="Aono N."/>
            <person name="Aoyama T."/>
            <person name="Ambrose B.A."/>
            <person name="Ashton N.W."/>
            <person name="Axtell M.J."/>
            <person name="Barker E."/>
            <person name="Barker M.S."/>
            <person name="Bennetzen J.L."/>
            <person name="Bonawitz N.D."/>
            <person name="Chapple C."/>
            <person name="Cheng C."/>
            <person name="Correa L.G."/>
            <person name="Dacre M."/>
            <person name="DeBarry J."/>
            <person name="Dreyer I."/>
            <person name="Elias M."/>
            <person name="Engstrom E.M."/>
            <person name="Estelle M."/>
            <person name="Feng L."/>
            <person name="Finet C."/>
            <person name="Floyd S.K."/>
            <person name="Frommer W.B."/>
            <person name="Fujita T."/>
            <person name="Gramzow L."/>
            <person name="Gutensohn M."/>
            <person name="Harholt J."/>
            <person name="Hattori M."/>
            <person name="Heyl A."/>
            <person name="Hirai T."/>
            <person name="Hiwatashi Y."/>
            <person name="Ishikawa M."/>
            <person name="Iwata M."/>
            <person name="Karol K.G."/>
            <person name="Koehler B."/>
            <person name="Kolukisaoglu U."/>
            <person name="Kubo M."/>
            <person name="Kurata T."/>
            <person name="Lalonde S."/>
            <person name="Li K."/>
            <person name="Li Y."/>
            <person name="Litt A."/>
            <person name="Lyons E."/>
            <person name="Manning G."/>
            <person name="Maruyama T."/>
            <person name="Michael T.P."/>
            <person name="Mikami K."/>
            <person name="Miyazaki S."/>
            <person name="Morinaga S."/>
            <person name="Murata T."/>
            <person name="Mueller-Roeber B."/>
            <person name="Nelson D.R."/>
            <person name="Obara M."/>
            <person name="Oguri Y."/>
            <person name="Olmstead R.G."/>
            <person name="Onodera N."/>
            <person name="Petersen B.L."/>
            <person name="Pils B."/>
            <person name="Prigge M."/>
            <person name="Rensing S.A."/>
            <person name="Riano-Pachon D.M."/>
            <person name="Roberts A.W."/>
            <person name="Sato Y."/>
            <person name="Scheller H.V."/>
            <person name="Schulz B."/>
            <person name="Schulz C."/>
            <person name="Shakirov E.V."/>
            <person name="Shibagaki N."/>
            <person name="Shinohara N."/>
            <person name="Shippen D.E."/>
            <person name="Soerensen I."/>
            <person name="Sotooka R."/>
            <person name="Sugimoto N."/>
            <person name="Sugita M."/>
            <person name="Sumikawa N."/>
            <person name="Tanurdzic M."/>
            <person name="Theissen G."/>
            <person name="Ulvskov P."/>
            <person name="Wakazuki S."/>
            <person name="Weng J.K."/>
            <person name="Willats W.W."/>
            <person name="Wipf D."/>
            <person name="Wolf P.G."/>
            <person name="Yang L."/>
            <person name="Zimmer A.D."/>
            <person name="Zhu Q."/>
            <person name="Mitros T."/>
            <person name="Hellsten U."/>
            <person name="Loque D."/>
            <person name="Otillar R."/>
            <person name="Salamov A."/>
            <person name="Schmutz J."/>
            <person name="Shapiro H."/>
            <person name="Lindquist E."/>
            <person name="Lucas S."/>
            <person name="Rokhsar D."/>
            <person name="Grigoriev I.V."/>
        </authorList>
    </citation>
    <scope>NUCLEOTIDE SEQUENCE [LARGE SCALE GENOMIC DNA]</scope>
</reference>
<feature type="compositionally biased region" description="Low complexity" evidence="6">
    <location>
        <begin position="405"/>
        <end position="424"/>
    </location>
</feature>
<dbReference type="GO" id="GO:0006357">
    <property type="term" value="P:regulation of transcription by RNA polymerase II"/>
    <property type="evidence" value="ECO:0000318"/>
    <property type="project" value="GO_Central"/>
</dbReference>
<evidence type="ECO:0000259" key="8">
    <source>
        <dbReference type="PROSITE" id="PS50066"/>
    </source>
</evidence>
<feature type="domain" description="MADS-box" evidence="8">
    <location>
        <begin position="1"/>
        <end position="54"/>
    </location>
</feature>
<proteinExistence type="predicted"/>
<keyword evidence="3" id="KW-0238">DNA-binding</keyword>
<dbReference type="GO" id="GO:0005634">
    <property type="term" value="C:nucleus"/>
    <property type="evidence" value="ECO:0007669"/>
    <property type="project" value="UniProtKB-SubCell"/>
</dbReference>
<dbReference type="PRINTS" id="PR00404">
    <property type="entry name" value="MADSDOMAIN"/>
</dbReference>
<dbReference type="InterPro" id="IPR002100">
    <property type="entry name" value="TF_MADSbox"/>
</dbReference>
<keyword evidence="2" id="KW-0805">Transcription regulation</keyword>
<protein>
    <submittedName>
        <fullName evidence="9">MADS-domain transcription factor</fullName>
    </submittedName>
</protein>
<organism evidence="10">
    <name type="scientific">Selaginella moellendorffii</name>
    <name type="common">Spikemoss</name>
    <dbReference type="NCBI Taxonomy" id="88036"/>
    <lineage>
        <taxon>Eukaryota</taxon>
        <taxon>Viridiplantae</taxon>
        <taxon>Streptophyta</taxon>
        <taxon>Embryophyta</taxon>
        <taxon>Tracheophyta</taxon>
        <taxon>Lycopodiopsida</taxon>
        <taxon>Selaginellales</taxon>
        <taxon>Selaginellaceae</taxon>
        <taxon>Selaginella</taxon>
    </lineage>
</organism>
<dbReference type="Gramene" id="EFJ24305">
    <property type="protein sequence ID" value="EFJ24305"/>
    <property type="gene ID" value="SELMODRAFT_451128"/>
</dbReference>
<evidence type="ECO:0000256" key="2">
    <source>
        <dbReference type="ARBA" id="ARBA00023015"/>
    </source>
</evidence>
<keyword evidence="10" id="KW-1185">Reference proteome</keyword>
<evidence type="ECO:0000256" key="6">
    <source>
        <dbReference type="SAM" id="MobiDB-lite"/>
    </source>
</evidence>
<dbReference type="eggNOG" id="KOG0014">
    <property type="taxonomic scope" value="Eukaryota"/>
</dbReference>
<dbReference type="InterPro" id="IPR033897">
    <property type="entry name" value="SRF-like_MADS-box"/>
</dbReference>
<comment type="subcellular location">
    <subcellularLocation>
        <location evidence="1">Nucleus</location>
    </subcellularLocation>
</comment>
<feature type="compositionally biased region" description="Low complexity" evidence="6">
    <location>
        <begin position="434"/>
        <end position="448"/>
    </location>
</feature>
<dbReference type="SMART" id="SM00432">
    <property type="entry name" value="MADS"/>
    <property type="match status" value="1"/>
</dbReference>
<dbReference type="GO" id="GO:0000981">
    <property type="term" value="F:DNA-binding transcription factor activity, RNA polymerase II-specific"/>
    <property type="evidence" value="ECO:0000318"/>
    <property type="project" value="GO_Central"/>
</dbReference>
<dbReference type="CDD" id="cd00266">
    <property type="entry name" value="MADS_SRF_like"/>
    <property type="match status" value="1"/>
</dbReference>
<dbReference type="GO" id="GO:0000978">
    <property type="term" value="F:RNA polymerase II cis-regulatory region sequence-specific DNA binding"/>
    <property type="evidence" value="ECO:0000318"/>
    <property type="project" value="GO_Central"/>
</dbReference>
<dbReference type="STRING" id="88036.D8RTW9"/>
<evidence type="ECO:0000256" key="1">
    <source>
        <dbReference type="ARBA" id="ARBA00004123"/>
    </source>
</evidence>
<feature type="region of interest" description="Disordered" evidence="6">
    <location>
        <begin position="392"/>
        <end position="448"/>
    </location>
</feature>
<dbReference type="Pfam" id="PF01486">
    <property type="entry name" value="K-box"/>
    <property type="match status" value="1"/>
</dbReference>
<dbReference type="Pfam" id="PF00319">
    <property type="entry name" value="SRF-TF"/>
    <property type="match status" value="1"/>
</dbReference>
<keyword evidence="7" id="KW-0812">Transmembrane</keyword>
<dbReference type="InterPro" id="IPR036879">
    <property type="entry name" value="TF_MADSbox_sf"/>
</dbReference>
<accession>D8RTW9</accession>
<dbReference type="PANTHER" id="PTHR48019">
    <property type="entry name" value="SERUM RESPONSE FACTOR HOMOLOG"/>
    <property type="match status" value="1"/>
</dbReference>
<dbReference type="AlphaFoldDB" id="D8RTW9"/>
<feature type="compositionally biased region" description="Polar residues" evidence="6">
    <location>
        <begin position="338"/>
        <end position="355"/>
    </location>
</feature>
<keyword evidence="7" id="KW-0472">Membrane</keyword>
<keyword evidence="7" id="KW-1133">Transmembrane helix</keyword>
<dbReference type="InParanoid" id="D8RTW9"/>
<evidence type="ECO:0000256" key="3">
    <source>
        <dbReference type="ARBA" id="ARBA00023125"/>
    </source>
</evidence>
<dbReference type="InterPro" id="IPR050142">
    <property type="entry name" value="MADS-box/MEF2_TF"/>
</dbReference>
<dbReference type="GO" id="GO:0045944">
    <property type="term" value="P:positive regulation of transcription by RNA polymerase II"/>
    <property type="evidence" value="ECO:0007669"/>
    <property type="project" value="InterPro"/>
</dbReference>
<name>D8RTW9_SELML</name>
<dbReference type="Proteomes" id="UP000001514">
    <property type="component" value="Unassembled WGS sequence"/>
</dbReference>
<feature type="transmembrane region" description="Helical" evidence="7">
    <location>
        <begin position="170"/>
        <end position="187"/>
    </location>
</feature>
<feature type="region of interest" description="Disordered" evidence="6">
    <location>
        <begin position="332"/>
        <end position="355"/>
    </location>
</feature>
<sequence length="448" mass="50379">MGRVKLEIKKIENHQARQVTYSKRRNGLMKKAFELSTLCDTDVALIMFSPAGKLSIHPNDGRIEEIILRFISLPENERTKRRLDSEEIINKIRRSYPSGSEITNGETSNSNYESLVAHYRDVSKIQFENEALRTRLRFFEGDIGGLGIEELLQLEECLKSTLQKIRTRKVPVCFYASVFTILTFPIYRTKWYLMMYPMMAPNGSMGDVQIPSSWSDSASQYNELSFFPQRRDNGDASSPSSSMSQAYTNQMRMNQVQQLKSPFGMQQAMMSEAKMFPLYYEEMETQPTIYKEEKADLIPQQEEEHKESLVFDSTEMQPVWNAYRNSEQNPSFYPGQQEAISDSNFSRGGAGNDSTQNNMMVSFDCSHHGIGETGLDSSNMLCGQQVMCGSGAGGAGAGGGEEDGAANASQQQPQQQQQQQQQQPHAQVSAPPISTSQSSLTLSTSYEN</sequence>
<keyword evidence="4" id="KW-0804">Transcription</keyword>
<evidence type="ECO:0000256" key="7">
    <source>
        <dbReference type="SAM" id="Phobius"/>
    </source>
</evidence>
<evidence type="ECO:0000313" key="10">
    <source>
        <dbReference type="Proteomes" id="UP000001514"/>
    </source>
</evidence>
<evidence type="ECO:0000256" key="5">
    <source>
        <dbReference type="ARBA" id="ARBA00023242"/>
    </source>
</evidence>
<dbReference type="SUPFAM" id="SSF55455">
    <property type="entry name" value="SRF-like"/>
    <property type="match status" value="1"/>
</dbReference>
<gene>
    <name evidence="9" type="primary">MADS2-2</name>
    <name evidence="9" type="ORF">SELMODRAFT_451128</name>
</gene>
<dbReference type="InterPro" id="IPR002487">
    <property type="entry name" value="TF_Kbox"/>
</dbReference>
<dbReference type="Gene3D" id="3.40.1810.10">
    <property type="entry name" value="Transcription factor, MADS-box"/>
    <property type="match status" value="1"/>
</dbReference>
<evidence type="ECO:0000313" key="9">
    <source>
        <dbReference type="EMBL" id="EFJ24305.1"/>
    </source>
</evidence>
<dbReference type="EMBL" id="GL377590">
    <property type="protein sequence ID" value="EFJ24305.1"/>
    <property type="molecule type" value="Genomic_DNA"/>
</dbReference>
<dbReference type="GO" id="GO:0046983">
    <property type="term" value="F:protein dimerization activity"/>
    <property type="evidence" value="ECO:0007669"/>
    <property type="project" value="InterPro"/>
</dbReference>
<dbReference type="PROSITE" id="PS50066">
    <property type="entry name" value="MADS_BOX_2"/>
    <property type="match status" value="1"/>
</dbReference>
<keyword evidence="5" id="KW-0539">Nucleus</keyword>
<evidence type="ECO:0000256" key="4">
    <source>
        <dbReference type="ARBA" id="ARBA00023163"/>
    </source>
</evidence>